<protein>
    <recommendedName>
        <fullName evidence="3">DUF4347 domain-containing protein</fullName>
    </recommendedName>
</protein>
<dbReference type="EMBL" id="JBHSMZ010000001">
    <property type="protein sequence ID" value="MFC5547043.1"/>
    <property type="molecule type" value="Genomic_DNA"/>
</dbReference>
<accession>A0ABW0RU85</accession>
<keyword evidence="2" id="KW-1185">Reference proteome</keyword>
<evidence type="ECO:0000313" key="2">
    <source>
        <dbReference type="Proteomes" id="UP001596086"/>
    </source>
</evidence>
<sequence>MIKVPSPSMALNSEDVPGASYRLDNTWYVSRTESPQKICGWIAVVAADYKSRLPGSRFTVVFNSHGYEIMNHGGYGLAMGTGIKRSDIPQFDKLRPHVDEIWFIACQAAYIDTPGGAGDGNLLMSGIAKAAQASVKVSTATQVGDLWLPGGYVDDWEGTVLTYGPGGDVIDVAYN</sequence>
<proteinExistence type="predicted"/>
<evidence type="ECO:0000313" key="1">
    <source>
        <dbReference type="EMBL" id="MFC5547043.1"/>
    </source>
</evidence>
<dbReference type="RefSeq" id="WP_379765587.1">
    <property type="nucleotide sequence ID" value="NZ_JBHSMZ010000001.1"/>
</dbReference>
<gene>
    <name evidence="1" type="ORF">ACFPO9_00770</name>
</gene>
<reference evidence="2" key="1">
    <citation type="journal article" date="2019" name="Int. J. Syst. Evol. Microbiol.">
        <title>The Global Catalogue of Microorganisms (GCM) 10K type strain sequencing project: providing services to taxonomists for standard genome sequencing and annotation.</title>
        <authorList>
            <consortium name="The Broad Institute Genomics Platform"/>
            <consortium name="The Broad Institute Genome Sequencing Center for Infectious Disease"/>
            <person name="Wu L."/>
            <person name="Ma J."/>
        </authorList>
    </citation>
    <scope>NUCLEOTIDE SEQUENCE [LARGE SCALE GENOMIC DNA]</scope>
    <source>
        <strain evidence="2">CGMCC 4.5798</strain>
    </source>
</reference>
<dbReference type="Proteomes" id="UP001596086">
    <property type="component" value="Unassembled WGS sequence"/>
</dbReference>
<organism evidence="1 2">
    <name type="scientific">Massilia aerilata</name>
    <dbReference type="NCBI Taxonomy" id="453817"/>
    <lineage>
        <taxon>Bacteria</taxon>
        <taxon>Pseudomonadati</taxon>
        <taxon>Pseudomonadota</taxon>
        <taxon>Betaproteobacteria</taxon>
        <taxon>Burkholderiales</taxon>
        <taxon>Oxalobacteraceae</taxon>
        <taxon>Telluria group</taxon>
        <taxon>Massilia</taxon>
    </lineage>
</organism>
<name>A0ABW0RU85_9BURK</name>
<comment type="caution">
    <text evidence="1">The sequence shown here is derived from an EMBL/GenBank/DDBJ whole genome shotgun (WGS) entry which is preliminary data.</text>
</comment>
<evidence type="ECO:0008006" key="3">
    <source>
        <dbReference type="Google" id="ProtNLM"/>
    </source>
</evidence>